<organism evidence="3 6">
    <name type="scientific">Medicago truncatula</name>
    <name type="common">Barrel medic</name>
    <name type="synonym">Medicago tribuloides</name>
    <dbReference type="NCBI Taxonomy" id="3880"/>
    <lineage>
        <taxon>Eukaryota</taxon>
        <taxon>Viridiplantae</taxon>
        <taxon>Streptophyta</taxon>
        <taxon>Embryophyta</taxon>
        <taxon>Tracheophyta</taxon>
        <taxon>Spermatophyta</taxon>
        <taxon>Magnoliopsida</taxon>
        <taxon>eudicotyledons</taxon>
        <taxon>Gunneridae</taxon>
        <taxon>Pentapetalae</taxon>
        <taxon>rosids</taxon>
        <taxon>fabids</taxon>
        <taxon>Fabales</taxon>
        <taxon>Fabaceae</taxon>
        <taxon>Papilionoideae</taxon>
        <taxon>50 kb inversion clade</taxon>
        <taxon>NPAAA clade</taxon>
        <taxon>Hologalegina</taxon>
        <taxon>IRL clade</taxon>
        <taxon>Trifolieae</taxon>
        <taxon>Medicago</taxon>
    </lineage>
</organism>
<dbReference type="Gene3D" id="6.10.250.3180">
    <property type="match status" value="1"/>
</dbReference>
<gene>
    <name evidence="5" type="primary">11434377</name>
    <name evidence="3" type="ordered locus">MTR_3g048940</name>
    <name evidence="4" type="ORF">MtrunA17_Chr3g0097791</name>
</gene>
<dbReference type="Proteomes" id="UP000002051">
    <property type="component" value="Chromosome 3"/>
</dbReference>
<keyword evidence="1" id="KW-0175">Coiled coil</keyword>
<protein>
    <submittedName>
        <fullName evidence="4">Putative RNA polymerase II transcription factor SIII, subunit A</fullName>
    </submittedName>
    <submittedName>
        <fullName evidence="3">RNA polymerase II transcription factor SIII (Elongin) subunit A</fullName>
    </submittedName>
</protein>
<dbReference type="GO" id="GO:0006368">
    <property type="term" value="P:transcription elongation by RNA polymerase II"/>
    <property type="evidence" value="ECO:0007669"/>
    <property type="project" value="InterPro"/>
</dbReference>
<feature type="region of interest" description="Disordered" evidence="2">
    <location>
        <begin position="190"/>
        <end position="232"/>
    </location>
</feature>
<dbReference type="PANTHER" id="PTHR47543">
    <property type="entry name" value="OS08G0169600 PROTEIN"/>
    <property type="match status" value="1"/>
</dbReference>
<reference evidence="4" key="4">
    <citation type="journal article" date="2018" name="Nat. Plants">
        <title>Whole-genome landscape of Medicago truncatula symbiotic genes.</title>
        <authorList>
            <person name="Pecrix Y."/>
            <person name="Gamas P."/>
            <person name="Carrere S."/>
        </authorList>
    </citation>
    <scope>NUCLEOTIDE SEQUENCE</scope>
    <source>
        <tissue evidence="4">Leaves</tissue>
    </source>
</reference>
<reference evidence="5" key="3">
    <citation type="submission" date="2015-04" db="UniProtKB">
        <authorList>
            <consortium name="EnsemblPlants"/>
        </authorList>
    </citation>
    <scope>IDENTIFICATION</scope>
    <source>
        <strain evidence="5">cv. Jemalong A17</strain>
    </source>
</reference>
<dbReference type="InterPro" id="IPR010684">
    <property type="entry name" value="RNA_pol_II_trans_fac_SIII_A"/>
</dbReference>
<keyword evidence="6" id="KW-1185">Reference proteome</keyword>
<accession>G7IZY7</accession>
<dbReference type="Gramene" id="rna15116">
    <property type="protein sequence ID" value="RHN66987.1"/>
    <property type="gene ID" value="gene15116"/>
</dbReference>
<evidence type="ECO:0000313" key="6">
    <source>
        <dbReference type="Proteomes" id="UP000002051"/>
    </source>
</evidence>
<dbReference type="OMA" id="NSQAKMK"/>
<evidence type="ECO:0000313" key="5">
    <source>
        <dbReference type="EnsemblPlants" id="AES70169"/>
    </source>
</evidence>
<dbReference type="PaxDb" id="3880-AES70169"/>
<dbReference type="HOGENOM" id="CLU_054464_2_1_1"/>
<feature type="compositionally biased region" description="Low complexity" evidence="2">
    <location>
        <begin position="196"/>
        <end position="221"/>
    </location>
</feature>
<proteinExistence type="predicted"/>
<reference evidence="3 6" key="2">
    <citation type="journal article" date="2014" name="BMC Genomics">
        <title>An improved genome release (version Mt4.0) for the model legume Medicago truncatula.</title>
        <authorList>
            <person name="Tang H."/>
            <person name="Krishnakumar V."/>
            <person name="Bidwell S."/>
            <person name="Rosen B."/>
            <person name="Chan A."/>
            <person name="Zhou S."/>
            <person name="Gentzbittel L."/>
            <person name="Childs K.L."/>
            <person name="Yandell M."/>
            <person name="Gundlach H."/>
            <person name="Mayer K.F."/>
            <person name="Schwartz D.C."/>
            <person name="Town C.D."/>
        </authorList>
    </citation>
    <scope>GENOME REANNOTATION</scope>
    <source>
        <strain evidence="5 6">cv. Jemalong A17</strain>
    </source>
</reference>
<dbReference type="EMBL" id="PSQE01000003">
    <property type="protein sequence ID" value="RHN66987.1"/>
    <property type="molecule type" value="Genomic_DNA"/>
</dbReference>
<evidence type="ECO:0000256" key="2">
    <source>
        <dbReference type="SAM" id="MobiDB-lite"/>
    </source>
</evidence>
<evidence type="ECO:0000256" key="1">
    <source>
        <dbReference type="SAM" id="Coils"/>
    </source>
</evidence>
<evidence type="ECO:0000313" key="3">
    <source>
        <dbReference type="EMBL" id="AES70169.1"/>
    </source>
</evidence>
<dbReference type="Pfam" id="PF06881">
    <property type="entry name" value="Elongin_A"/>
    <property type="match status" value="1"/>
</dbReference>
<dbReference type="eggNOG" id="KOG2821">
    <property type="taxonomic scope" value="Eukaryota"/>
</dbReference>
<dbReference type="EMBL" id="CM001219">
    <property type="protein sequence ID" value="AES70169.1"/>
    <property type="molecule type" value="Genomic_DNA"/>
</dbReference>
<dbReference type="GO" id="GO:0070449">
    <property type="term" value="C:elongin complex"/>
    <property type="evidence" value="ECO:0007669"/>
    <property type="project" value="InterPro"/>
</dbReference>
<reference evidence="3 6" key="1">
    <citation type="journal article" date="2011" name="Nature">
        <title>The Medicago genome provides insight into the evolution of rhizobial symbioses.</title>
        <authorList>
            <person name="Young N.D."/>
            <person name="Debelle F."/>
            <person name="Oldroyd G.E."/>
            <person name="Geurts R."/>
            <person name="Cannon S.B."/>
            <person name="Udvardi M.K."/>
            <person name="Benedito V.A."/>
            <person name="Mayer K.F."/>
            <person name="Gouzy J."/>
            <person name="Schoof H."/>
            <person name="Van de Peer Y."/>
            <person name="Proost S."/>
            <person name="Cook D.R."/>
            <person name="Meyers B.C."/>
            <person name="Spannagl M."/>
            <person name="Cheung F."/>
            <person name="De Mita S."/>
            <person name="Krishnakumar V."/>
            <person name="Gundlach H."/>
            <person name="Zhou S."/>
            <person name="Mudge J."/>
            <person name="Bharti A.K."/>
            <person name="Murray J.D."/>
            <person name="Naoumkina M.A."/>
            <person name="Rosen B."/>
            <person name="Silverstein K.A."/>
            <person name="Tang H."/>
            <person name="Rombauts S."/>
            <person name="Zhao P.X."/>
            <person name="Zhou P."/>
            <person name="Barbe V."/>
            <person name="Bardou P."/>
            <person name="Bechner M."/>
            <person name="Bellec A."/>
            <person name="Berger A."/>
            <person name="Berges H."/>
            <person name="Bidwell S."/>
            <person name="Bisseling T."/>
            <person name="Choisne N."/>
            <person name="Couloux A."/>
            <person name="Denny R."/>
            <person name="Deshpande S."/>
            <person name="Dai X."/>
            <person name="Doyle J.J."/>
            <person name="Dudez A.M."/>
            <person name="Farmer A.D."/>
            <person name="Fouteau S."/>
            <person name="Franken C."/>
            <person name="Gibelin C."/>
            <person name="Gish J."/>
            <person name="Goldstein S."/>
            <person name="Gonzalez A.J."/>
            <person name="Green P.J."/>
            <person name="Hallab A."/>
            <person name="Hartog M."/>
            <person name="Hua A."/>
            <person name="Humphray S.J."/>
            <person name="Jeong D.H."/>
            <person name="Jing Y."/>
            <person name="Jocker A."/>
            <person name="Kenton S.M."/>
            <person name="Kim D.J."/>
            <person name="Klee K."/>
            <person name="Lai H."/>
            <person name="Lang C."/>
            <person name="Lin S."/>
            <person name="Macmil S.L."/>
            <person name="Magdelenat G."/>
            <person name="Matthews L."/>
            <person name="McCorrison J."/>
            <person name="Monaghan E.L."/>
            <person name="Mun J.H."/>
            <person name="Najar F.Z."/>
            <person name="Nicholson C."/>
            <person name="Noirot C."/>
            <person name="O'Bleness M."/>
            <person name="Paule C.R."/>
            <person name="Poulain J."/>
            <person name="Prion F."/>
            <person name="Qin B."/>
            <person name="Qu C."/>
            <person name="Retzel E.F."/>
            <person name="Riddle C."/>
            <person name="Sallet E."/>
            <person name="Samain S."/>
            <person name="Samson N."/>
            <person name="Sanders I."/>
            <person name="Saurat O."/>
            <person name="Scarpelli C."/>
            <person name="Schiex T."/>
            <person name="Segurens B."/>
            <person name="Severin A.J."/>
            <person name="Sherrier D.J."/>
            <person name="Shi R."/>
            <person name="Sims S."/>
            <person name="Singer S.R."/>
            <person name="Sinharoy S."/>
            <person name="Sterck L."/>
            <person name="Viollet A."/>
            <person name="Wang B.B."/>
            <person name="Wang K."/>
            <person name="Wang M."/>
            <person name="Wang X."/>
            <person name="Warfsmann J."/>
            <person name="Weissenbach J."/>
            <person name="White D.D."/>
            <person name="White J.D."/>
            <person name="Wiley G.B."/>
            <person name="Wincker P."/>
            <person name="Xing Y."/>
            <person name="Yang L."/>
            <person name="Yao Z."/>
            <person name="Ying F."/>
            <person name="Zhai J."/>
            <person name="Zhou L."/>
            <person name="Zuber A."/>
            <person name="Denarie J."/>
            <person name="Dixon R.A."/>
            <person name="May G.D."/>
            <person name="Schwartz D.C."/>
            <person name="Rogers J."/>
            <person name="Quetier F."/>
            <person name="Town C.D."/>
            <person name="Roe B.A."/>
        </authorList>
    </citation>
    <scope>NUCLEOTIDE SEQUENCE [LARGE SCALE GENOMIC DNA]</scope>
    <source>
        <strain evidence="3">A17</strain>
        <strain evidence="5 6">cv. Jemalong A17</strain>
    </source>
</reference>
<feature type="coiled-coil region" evidence="1">
    <location>
        <begin position="111"/>
        <end position="141"/>
    </location>
</feature>
<dbReference type="KEGG" id="mtr:11434377"/>
<dbReference type="OrthoDB" id="21513at2759"/>
<dbReference type="Proteomes" id="UP000265566">
    <property type="component" value="Chromosome 3"/>
</dbReference>
<dbReference type="AlphaFoldDB" id="G7IZY7"/>
<sequence length="232" mass="26308">MMRRGQISARKTPSLVDLCVQTAIDNLRYLGNVGPVDHHLLERILPHCTLDQLTHIEKASEGMDLSPVTDKLWKKFFEKQFGISCTNEIIRRMTEKRVSFRWLQLYEAKGKEVAQAENEAIDRLRERYKNADAKKQSRQVKTCTKLPPSSKRRFWGDNGPGYNVSNVKSNIMKKSKIEFLKSREVKNIAAMKKNSIPRSSSSSSSMKIGSMSGVGSSSKGPNLQKGCFRGRQ</sequence>
<dbReference type="STRING" id="3880.G7IZY7"/>
<dbReference type="EnsemblPlants" id="AES70169">
    <property type="protein sequence ID" value="AES70169"/>
    <property type="gene ID" value="MTR_3g048940"/>
</dbReference>
<dbReference type="PANTHER" id="PTHR47543:SF2">
    <property type="entry name" value="RNA POLYMERASE II TRANSCRIPTION FACTOR SIII SUBUNIT A"/>
    <property type="match status" value="1"/>
</dbReference>
<name>G7IZY7_MEDTR</name>
<evidence type="ECO:0000313" key="4">
    <source>
        <dbReference type="EMBL" id="RHN66987.1"/>
    </source>
</evidence>